<keyword evidence="2" id="KW-0413">Isomerase</keyword>
<organism evidence="2">
    <name type="scientific">uncultured Chloroflexia bacterium</name>
    <dbReference type="NCBI Taxonomy" id="1672391"/>
    <lineage>
        <taxon>Bacteria</taxon>
        <taxon>Bacillati</taxon>
        <taxon>Chloroflexota</taxon>
        <taxon>Chloroflexia</taxon>
        <taxon>environmental samples</taxon>
    </lineage>
</organism>
<protein>
    <submittedName>
        <fullName evidence="2">B12 binding domain of Methylmalonyl-CoA mutase</fullName>
        <ecNumber evidence="2">5.4.99.2</ecNumber>
    </submittedName>
</protein>
<dbReference type="GO" id="GO:0004494">
    <property type="term" value="F:methylmalonyl-CoA mutase activity"/>
    <property type="evidence" value="ECO:0007669"/>
    <property type="project" value="UniProtKB-EC"/>
</dbReference>
<feature type="compositionally biased region" description="Low complexity" evidence="1">
    <location>
        <begin position="1"/>
        <end position="11"/>
    </location>
</feature>
<sequence>SSRSSGSARSSPPERRPRRPWNISERPFLPVA</sequence>
<evidence type="ECO:0000313" key="2">
    <source>
        <dbReference type="EMBL" id="CAA9230218.1"/>
    </source>
</evidence>
<accession>A0A6J4HRX4</accession>
<name>A0A6J4HRX4_9CHLR</name>
<feature type="region of interest" description="Disordered" evidence="1">
    <location>
        <begin position="1"/>
        <end position="32"/>
    </location>
</feature>
<feature type="non-terminal residue" evidence="2">
    <location>
        <position position="1"/>
    </location>
</feature>
<evidence type="ECO:0000256" key="1">
    <source>
        <dbReference type="SAM" id="MobiDB-lite"/>
    </source>
</evidence>
<dbReference type="AlphaFoldDB" id="A0A6J4HRX4"/>
<gene>
    <name evidence="2" type="ORF">AVDCRST_MAG93-841</name>
</gene>
<dbReference type="EMBL" id="CADCTR010000275">
    <property type="protein sequence ID" value="CAA9230218.1"/>
    <property type="molecule type" value="Genomic_DNA"/>
</dbReference>
<dbReference type="EC" id="5.4.99.2" evidence="2"/>
<feature type="non-terminal residue" evidence="2">
    <location>
        <position position="32"/>
    </location>
</feature>
<proteinExistence type="predicted"/>
<reference evidence="2" key="1">
    <citation type="submission" date="2020-02" db="EMBL/GenBank/DDBJ databases">
        <authorList>
            <person name="Meier V. D."/>
        </authorList>
    </citation>
    <scope>NUCLEOTIDE SEQUENCE</scope>
    <source>
        <strain evidence="2">AVDCRST_MAG93</strain>
    </source>
</reference>